<reference evidence="1" key="2">
    <citation type="submission" date="2014-03" db="EMBL/GenBank/DDBJ databases">
        <authorList>
            <person name="Genoscope - CEA"/>
        </authorList>
    </citation>
    <scope>NUCLEOTIDE SEQUENCE</scope>
</reference>
<dbReference type="AlphaFoldDB" id="A0A061AEY4"/>
<feature type="non-terminal residue" evidence="1">
    <location>
        <position position="42"/>
    </location>
</feature>
<accession>A0A061AEY4</accession>
<evidence type="ECO:0000313" key="2">
    <source>
        <dbReference type="Proteomes" id="UP000193380"/>
    </source>
</evidence>
<dbReference type="PaxDb" id="8022-A0A061AEY4"/>
<dbReference type="EMBL" id="FR978536">
    <property type="protein sequence ID" value="CDR18467.1"/>
    <property type="molecule type" value="Genomic_DNA"/>
</dbReference>
<dbReference type="Proteomes" id="UP000193380">
    <property type="component" value="Unassembled WGS sequence"/>
</dbReference>
<proteinExistence type="predicted"/>
<evidence type="ECO:0000313" key="1">
    <source>
        <dbReference type="EMBL" id="CDR18467.1"/>
    </source>
</evidence>
<protein>
    <submittedName>
        <fullName evidence="1">Uncharacterized protein</fullName>
    </submittedName>
</protein>
<gene>
    <name evidence="1" type="ORF">GSONMT00059690001</name>
</gene>
<dbReference type="SUPFAM" id="SSF56712">
    <property type="entry name" value="Prokaryotic type I DNA topoisomerase"/>
    <property type="match status" value="1"/>
</dbReference>
<reference evidence="1" key="1">
    <citation type="journal article" date="2014" name="Nat. Commun.">
        <title>The rainbow trout genome provides novel insights into evolution after whole-genome duplication in vertebrates.</title>
        <authorList>
            <person name="Berthelot C."/>
            <person name="Brunet F."/>
            <person name="Chalopin D."/>
            <person name="Juanchich A."/>
            <person name="Bernard M."/>
            <person name="Noel B."/>
            <person name="Bento P."/>
            <person name="Da Silva C."/>
            <person name="Labadie K."/>
            <person name="Alberti A."/>
            <person name="Aury J.M."/>
            <person name="Louis A."/>
            <person name="Dehais P."/>
            <person name="Bardou P."/>
            <person name="Montfort J."/>
            <person name="Klopp C."/>
            <person name="Cabau C."/>
            <person name="Gaspin C."/>
            <person name="Thorgaard G.H."/>
            <person name="Boussaha M."/>
            <person name="Quillet E."/>
            <person name="Guyomard R."/>
            <person name="Galiana D."/>
            <person name="Bobe J."/>
            <person name="Volff J.N."/>
            <person name="Genet C."/>
            <person name="Wincker P."/>
            <person name="Jaillon O."/>
            <person name="Roest Crollius H."/>
            <person name="Guiguen Y."/>
        </authorList>
    </citation>
    <scope>NUCLEOTIDE SEQUENCE [LARGE SCALE GENOMIC DNA]</scope>
</reference>
<dbReference type="InterPro" id="IPR023405">
    <property type="entry name" value="Topo_IA_core_domain"/>
</dbReference>
<dbReference type="STRING" id="8022.A0A061AEY4"/>
<name>A0A061AEY4_ONCMY</name>
<organism evidence="1 2">
    <name type="scientific">Oncorhynchus mykiss</name>
    <name type="common">Rainbow trout</name>
    <name type="synonym">Salmo gairdneri</name>
    <dbReference type="NCBI Taxonomy" id="8022"/>
    <lineage>
        <taxon>Eukaryota</taxon>
        <taxon>Metazoa</taxon>
        <taxon>Chordata</taxon>
        <taxon>Craniata</taxon>
        <taxon>Vertebrata</taxon>
        <taxon>Euteleostomi</taxon>
        <taxon>Actinopterygii</taxon>
        <taxon>Neopterygii</taxon>
        <taxon>Teleostei</taxon>
        <taxon>Protacanthopterygii</taxon>
        <taxon>Salmoniformes</taxon>
        <taxon>Salmonidae</taxon>
        <taxon>Salmoninae</taxon>
        <taxon>Oncorhynchus</taxon>
    </lineage>
</organism>
<dbReference type="Gene3D" id="3.40.50.140">
    <property type="match status" value="1"/>
</dbReference>
<sequence length="42" mass="4823">MIRRTQIKRVLCVAEKNDAAKCIAEIMSDGRARRREGLSVYN</sequence>